<keyword evidence="3" id="KW-0479">Metal-binding</keyword>
<sequence>MAKRSSGCVIPGCPTRSLKYDGPKVSAFDCPKGARDTWLKIIPRNGTARLNRIVVCERHFEPDCIRRDSHDMDDDGNIIMVPLKVPKLKPAALPTIFPDNPDFVQPKLPKPPKVVKPPKPLKDPVFSSFPFARRRTGKPAPMITVPREPTPEPPEGELAVESPVDNEAATKELIYQRACCEKCDARLDGPCFEHALPADIIYDKPPVALAYGSLPDTLIISVKELDAADGLPAVTAVEFVSAKETIRPGMLFGPLIAPLVPLEDVEEPPRYVLWSEDREEFQAYDLRDNFVCNWTKFIRPTSDFAQVNVVAYQQKDHIYFFTVKEMPVDTELRVFVKVASNCKVLEDWVSPLLDHLLAHHEQFETGMDGRTSDELEQFEDGDELTDTDKDDVSEGDFEQLEEYEAEGMEKIARLEMLEARKRKSQMLVRNRELRKARQLERNKSGDNPSDNFPLAGDYQETDDEGESEDGMDSLNQDEDMDDFELSDEEDEEDYQHRPKARRDFGHMTRKQRAAARRRMERARYWNGDMTAEEKAAFDAKEDRRSDRQALRRGKLDRTKKIRHERRRTGGDAEKMEEVRAEKRVVVSRSKFSDMTKEEKEAHRKEVARRYNAKLREKVLAEGERYKNGHMTPEERAAFEEKQKAVEEKGKKQYAKTTEEDLRAKREAHRLRRQRFCDGEMTPEESAAYWRRRIRHNHMSKLRRARIKAAKLGLKPAGDHGTSQSSIRQSGLRNLEAGS</sequence>
<evidence type="ECO:0000256" key="12">
    <source>
        <dbReference type="PROSITE-ProRule" id="PRU00309"/>
    </source>
</evidence>
<evidence type="ECO:0000256" key="1">
    <source>
        <dbReference type="ARBA" id="ARBA00004642"/>
    </source>
</evidence>
<feature type="region of interest" description="Disordered" evidence="13">
    <location>
        <begin position="711"/>
        <end position="738"/>
    </location>
</feature>
<dbReference type="STRING" id="947166.A0A1D1VGL4"/>
<comment type="subcellular location">
    <subcellularLocation>
        <location evidence="1">Nucleus</location>
        <location evidence="1">Nucleoplasm</location>
    </subcellularLocation>
</comment>
<feature type="compositionally biased region" description="Basic and acidic residues" evidence="13">
    <location>
        <begin position="621"/>
        <end position="664"/>
    </location>
</feature>
<feature type="compositionally biased region" description="Basic and acidic residues" evidence="13">
    <location>
        <begin position="535"/>
        <end position="558"/>
    </location>
</feature>
<protein>
    <recommendedName>
        <fullName evidence="14">THAP-type domain-containing protein</fullName>
    </recommendedName>
</protein>
<keyword evidence="11" id="KW-0131">Cell cycle</keyword>
<feature type="compositionally biased region" description="Basic and acidic residues" evidence="13">
    <location>
        <begin position="567"/>
        <end position="581"/>
    </location>
</feature>
<feature type="domain" description="THAP-type" evidence="14">
    <location>
        <begin position="1"/>
        <end position="97"/>
    </location>
</feature>
<evidence type="ECO:0000256" key="8">
    <source>
        <dbReference type="ARBA" id="ARBA00023125"/>
    </source>
</evidence>
<keyword evidence="10" id="KW-0539">Nucleus</keyword>
<dbReference type="AlphaFoldDB" id="A0A1D1VGL4"/>
<dbReference type="GO" id="GO:0008270">
    <property type="term" value="F:zinc ion binding"/>
    <property type="evidence" value="ECO:0007669"/>
    <property type="project" value="UniProtKB-KW"/>
</dbReference>
<comment type="similarity">
    <text evidence="2">Belongs to the THAP1 family.</text>
</comment>
<evidence type="ECO:0000256" key="2">
    <source>
        <dbReference type="ARBA" id="ARBA00006177"/>
    </source>
</evidence>
<dbReference type="SUPFAM" id="SSF57716">
    <property type="entry name" value="Glucocorticoid receptor-like (DNA-binding domain)"/>
    <property type="match status" value="1"/>
</dbReference>
<gene>
    <name evidence="15" type="primary">RvY_10860</name>
    <name evidence="15" type="synonym">RvY_10860.1</name>
    <name evidence="15" type="ORF">RvY_10860-1</name>
</gene>
<dbReference type="InterPro" id="IPR046341">
    <property type="entry name" value="SET_dom_sf"/>
</dbReference>
<keyword evidence="6" id="KW-0805">Transcription regulation</keyword>
<dbReference type="Pfam" id="PF05485">
    <property type="entry name" value="THAP"/>
    <property type="match status" value="1"/>
</dbReference>
<keyword evidence="8 12" id="KW-0238">DNA-binding</keyword>
<evidence type="ECO:0000256" key="10">
    <source>
        <dbReference type="ARBA" id="ARBA00023242"/>
    </source>
</evidence>
<dbReference type="GO" id="GO:0043565">
    <property type="term" value="F:sequence-specific DNA binding"/>
    <property type="evidence" value="ECO:0007669"/>
    <property type="project" value="InterPro"/>
</dbReference>
<evidence type="ECO:0000256" key="6">
    <source>
        <dbReference type="ARBA" id="ARBA00023015"/>
    </source>
</evidence>
<dbReference type="InterPro" id="IPR006612">
    <property type="entry name" value="THAP_Znf"/>
</dbReference>
<keyword evidence="4 12" id="KW-0863">Zinc-finger</keyword>
<comment type="caution">
    <text evidence="15">The sequence shown here is derived from an EMBL/GenBank/DDBJ whole genome shotgun (WGS) entry which is preliminary data.</text>
</comment>
<dbReference type="InterPro" id="IPR026516">
    <property type="entry name" value="THAP1/10"/>
</dbReference>
<dbReference type="SMART" id="SM00980">
    <property type="entry name" value="THAP"/>
    <property type="match status" value="1"/>
</dbReference>
<evidence type="ECO:0000313" key="15">
    <source>
        <dbReference type="EMBL" id="GAU99925.1"/>
    </source>
</evidence>
<dbReference type="Gene3D" id="2.170.270.10">
    <property type="entry name" value="SET domain"/>
    <property type="match status" value="1"/>
</dbReference>
<feature type="compositionally biased region" description="Acidic residues" evidence="13">
    <location>
        <begin position="459"/>
        <end position="493"/>
    </location>
</feature>
<keyword evidence="16" id="KW-1185">Reference proteome</keyword>
<feature type="compositionally biased region" description="Basic and acidic residues" evidence="13">
    <location>
        <begin position="429"/>
        <end position="444"/>
    </location>
</feature>
<evidence type="ECO:0000256" key="11">
    <source>
        <dbReference type="ARBA" id="ARBA00023306"/>
    </source>
</evidence>
<keyword evidence="7" id="KW-0175">Coiled coil</keyword>
<evidence type="ECO:0000259" key="14">
    <source>
        <dbReference type="PROSITE" id="PS50950"/>
    </source>
</evidence>
<dbReference type="PROSITE" id="PS50950">
    <property type="entry name" value="ZF_THAP"/>
    <property type="match status" value="1"/>
</dbReference>
<evidence type="ECO:0000256" key="7">
    <source>
        <dbReference type="ARBA" id="ARBA00023054"/>
    </source>
</evidence>
<name>A0A1D1VGL4_RAMVA</name>
<feature type="compositionally biased region" description="Polar residues" evidence="13">
    <location>
        <begin position="720"/>
        <end position="731"/>
    </location>
</feature>
<evidence type="ECO:0000256" key="4">
    <source>
        <dbReference type="ARBA" id="ARBA00022771"/>
    </source>
</evidence>
<evidence type="ECO:0000256" key="9">
    <source>
        <dbReference type="ARBA" id="ARBA00023163"/>
    </source>
</evidence>
<proteinExistence type="inferred from homology"/>
<accession>A0A1D1VGL4</accession>
<dbReference type="PANTHER" id="PTHR46600:SF1">
    <property type="entry name" value="THAP DOMAIN-CONTAINING PROTEIN 1"/>
    <property type="match status" value="1"/>
</dbReference>
<reference evidence="15 16" key="1">
    <citation type="journal article" date="2016" name="Nat. Commun.">
        <title>Extremotolerant tardigrade genome and improved radiotolerance of human cultured cells by tardigrade-unique protein.</title>
        <authorList>
            <person name="Hashimoto T."/>
            <person name="Horikawa D.D."/>
            <person name="Saito Y."/>
            <person name="Kuwahara H."/>
            <person name="Kozuka-Hata H."/>
            <person name="Shin-I T."/>
            <person name="Minakuchi Y."/>
            <person name="Ohishi K."/>
            <person name="Motoyama A."/>
            <person name="Aizu T."/>
            <person name="Enomoto A."/>
            <person name="Kondo K."/>
            <person name="Tanaka S."/>
            <person name="Hara Y."/>
            <person name="Koshikawa S."/>
            <person name="Sagara H."/>
            <person name="Miura T."/>
            <person name="Yokobori S."/>
            <person name="Miyagawa K."/>
            <person name="Suzuki Y."/>
            <person name="Kubo T."/>
            <person name="Oyama M."/>
            <person name="Kohara Y."/>
            <person name="Fujiyama A."/>
            <person name="Arakawa K."/>
            <person name="Katayama T."/>
            <person name="Toyoda A."/>
            <person name="Kunieda T."/>
        </authorList>
    </citation>
    <scope>NUCLEOTIDE SEQUENCE [LARGE SCALE GENOMIC DNA]</scope>
    <source>
        <strain evidence="15 16">YOKOZUNA-1</strain>
    </source>
</reference>
<feature type="region of interest" description="Disordered" evidence="13">
    <location>
        <begin position="621"/>
        <end position="666"/>
    </location>
</feature>
<feature type="region of interest" description="Disordered" evidence="13">
    <location>
        <begin position="137"/>
        <end position="159"/>
    </location>
</feature>
<evidence type="ECO:0000256" key="5">
    <source>
        <dbReference type="ARBA" id="ARBA00022833"/>
    </source>
</evidence>
<keyword evidence="5" id="KW-0862">Zinc</keyword>
<feature type="region of interest" description="Disordered" evidence="13">
    <location>
        <begin position="535"/>
        <end position="581"/>
    </location>
</feature>
<dbReference type="GO" id="GO:0005654">
    <property type="term" value="C:nucleoplasm"/>
    <property type="evidence" value="ECO:0007669"/>
    <property type="project" value="UniProtKB-SubCell"/>
</dbReference>
<evidence type="ECO:0000313" key="16">
    <source>
        <dbReference type="Proteomes" id="UP000186922"/>
    </source>
</evidence>
<dbReference type="InterPro" id="IPR001214">
    <property type="entry name" value="SET_dom"/>
</dbReference>
<evidence type="ECO:0000256" key="13">
    <source>
        <dbReference type="SAM" id="MobiDB-lite"/>
    </source>
</evidence>
<feature type="region of interest" description="Disordered" evidence="13">
    <location>
        <begin position="428"/>
        <end position="515"/>
    </location>
</feature>
<dbReference type="Proteomes" id="UP000186922">
    <property type="component" value="Unassembled WGS sequence"/>
</dbReference>
<organism evidence="15 16">
    <name type="scientific">Ramazzottius varieornatus</name>
    <name type="common">Water bear</name>
    <name type="synonym">Tardigrade</name>
    <dbReference type="NCBI Taxonomy" id="947166"/>
    <lineage>
        <taxon>Eukaryota</taxon>
        <taxon>Metazoa</taxon>
        <taxon>Ecdysozoa</taxon>
        <taxon>Tardigrada</taxon>
        <taxon>Eutardigrada</taxon>
        <taxon>Parachela</taxon>
        <taxon>Hypsibioidea</taxon>
        <taxon>Ramazzottiidae</taxon>
        <taxon>Ramazzottius</taxon>
    </lineage>
</organism>
<dbReference type="Pfam" id="PF21549">
    <property type="entry name" value="PRDM2_PR"/>
    <property type="match status" value="1"/>
</dbReference>
<keyword evidence="9" id="KW-0804">Transcription</keyword>
<dbReference type="PANTHER" id="PTHR46600">
    <property type="entry name" value="THAP DOMAIN-CONTAINING"/>
    <property type="match status" value="1"/>
</dbReference>
<evidence type="ECO:0000256" key="3">
    <source>
        <dbReference type="ARBA" id="ARBA00022723"/>
    </source>
</evidence>
<dbReference type="EMBL" id="BDGG01000005">
    <property type="protein sequence ID" value="GAU99925.1"/>
    <property type="molecule type" value="Genomic_DNA"/>
</dbReference>
<dbReference type="OrthoDB" id="6764673at2759"/>